<keyword evidence="3" id="KW-0143">Chaperone</keyword>
<comment type="caution">
    <text evidence="4">The sequence shown here is derived from an EMBL/GenBank/DDBJ whole genome shotgun (WGS) entry which is preliminary data.</text>
</comment>
<dbReference type="GO" id="GO:0030288">
    <property type="term" value="C:outer membrane-bounded periplasmic space"/>
    <property type="evidence" value="ECO:0007669"/>
    <property type="project" value="InterPro"/>
</dbReference>
<dbReference type="AlphaFoldDB" id="A0A2P1VNG6"/>
<evidence type="ECO:0000313" key="4">
    <source>
        <dbReference type="EMBL" id="MBO1108325.1"/>
    </source>
</evidence>
<evidence type="ECO:0000313" key="5">
    <source>
        <dbReference type="Proteomes" id="UP000664658"/>
    </source>
</evidence>
<protein>
    <submittedName>
        <fullName evidence="4">Acid-resistance protein</fullName>
    </submittedName>
</protein>
<dbReference type="EMBL" id="JAFNAA010000008">
    <property type="protein sequence ID" value="MBO1108325.1"/>
    <property type="molecule type" value="Genomic_DNA"/>
</dbReference>
<evidence type="ECO:0000256" key="1">
    <source>
        <dbReference type="ARBA" id="ARBA00022729"/>
    </source>
</evidence>
<dbReference type="SUPFAM" id="SSF47752">
    <property type="entry name" value="Protein HNS-dependent expression A, HdeA"/>
    <property type="match status" value="1"/>
</dbReference>
<proteinExistence type="predicted"/>
<dbReference type="Gene3D" id="1.10.890.10">
    <property type="entry name" value="HNS-dependent expression A"/>
    <property type="match status" value="1"/>
</dbReference>
<evidence type="ECO:0000256" key="3">
    <source>
        <dbReference type="ARBA" id="ARBA00023186"/>
    </source>
</evidence>
<dbReference type="Proteomes" id="UP000664658">
    <property type="component" value="Unassembled WGS sequence"/>
</dbReference>
<dbReference type="GO" id="GO:0071468">
    <property type="term" value="P:cellular response to acidic pH"/>
    <property type="evidence" value="ECO:0007669"/>
    <property type="project" value="InterPro"/>
</dbReference>
<keyword evidence="2" id="KW-0574">Periplasm</keyword>
<name>A0A2P1VNG6_PLESH</name>
<dbReference type="InterPro" id="IPR010486">
    <property type="entry name" value="HNS-dep_expression_A/B"/>
</dbReference>
<gene>
    <name evidence="4" type="ORF">J2R62_08835</name>
</gene>
<keyword evidence="1" id="KW-0732">Signal</keyword>
<dbReference type="InterPro" id="IPR038303">
    <property type="entry name" value="HdeA/HdeB_sf"/>
</dbReference>
<accession>A0A2P1VNG6</accession>
<dbReference type="InterPro" id="IPR036831">
    <property type="entry name" value="HdeA_sf"/>
</dbReference>
<reference evidence="4" key="1">
    <citation type="submission" date="2021-03" db="EMBL/GenBank/DDBJ databases">
        <title>Plesiomonas shigelloides zfcc0051, isolated from zebrafish feces.</title>
        <authorList>
            <person name="Vanderhoek Z."/>
            <person name="Gaulke C."/>
        </authorList>
    </citation>
    <scope>NUCLEOTIDE SEQUENCE</scope>
    <source>
        <strain evidence="4">Zfcc0051</strain>
    </source>
</reference>
<organism evidence="4 5">
    <name type="scientific">Plesiomonas shigelloides</name>
    <name type="common">Aeromonas shigelloides</name>
    <dbReference type="NCBI Taxonomy" id="703"/>
    <lineage>
        <taxon>Bacteria</taxon>
        <taxon>Pseudomonadati</taxon>
        <taxon>Pseudomonadota</taxon>
        <taxon>Gammaproteobacteria</taxon>
        <taxon>Enterobacterales</taxon>
        <taxon>Enterobacteriaceae</taxon>
        <taxon>Plesiomonas</taxon>
    </lineage>
</organism>
<dbReference type="Pfam" id="PF06411">
    <property type="entry name" value="HdeA"/>
    <property type="match status" value="1"/>
</dbReference>
<dbReference type="RefSeq" id="WP_010861909.1">
    <property type="nucleotide sequence ID" value="NZ_CP027852.1"/>
</dbReference>
<evidence type="ECO:0000256" key="2">
    <source>
        <dbReference type="ARBA" id="ARBA00022764"/>
    </source>
</evidence>
<sequence>MNKKTLLGVTFAALCFSGASFAATAPATTTPAPQDMTCKDFLLLNPKAQTPMAFWVANYDTDYKHGDYVNAQVVGSITPMIIQECQKHPEKTVGSMKEKISAAAQAKVKQLALE</sequence>